<dbReference type="InterPro" id="IPR000917">
    <property type="entry name" value="Sulfatase_N"/>
</dbReference>
<feature type="chain" id="PRO_5022913502" evidence="4">
    <location>
        <begin position="26"/>
        <end position="987"/>
    </location>
</feature>
<accession>A0A5D0J709</accession>
<dbReference type="GO" id="GO:0004065">
    <property type="term" value="F:arylsulfatase activity"/>
    <property type="evidence" value="ECO:0007669"/>
    <property type="project" value="TreeGrafter"/>
</dbReference>
<evidence type="ECO:0000259" key="6">
    <source>
        <dbReference type="Pfam" id="PF18962"/>
    </source>
</evidence>
<feature type="signal peptide" evidence="4">
    <location>
        <begin position="1"/>
        <end position="25"/>
    </location>
</feature>
<keyword evidence="3 7" id="KW-0378">Hydrolase</keyword>
<comment type="similarity">
    <text evidence="1">Belongs to the sulfatase family.</text>
</comment>
<evidence type="ECO:0000256" key="2">
    <source>
        <dbReference type="ARBA" id="ARBA00022729"/>
    </source>
</evidence>
<dbReference type="PANTHER" id="PTHR42693">
    <property type="entry name" value="ARYLSULFATASE FAMILY MEMBER"/>
    <property type="match status" value="1"/>
</dbReference>
<dbReference type="InterPro" id="IPR038081">
    <property type="entry name" value="CalX-like_sf"/>
</dbReference>
<gene>
    <name evidence="7" type="ORF">FUA24_01565</name>
</gene>
<dbReference type="Pfam" id="PF18962">
    <property type="entry name" value="Por_Secre_tail"/>
    <property type="match status" value="1"/>
</dbReference>
<evidence type="ECO:0000256" key="4">
    <source>
        <dbReference type="SAM" id="SignalP"/>
    </source>
</evidence>
<keyword evidence="7" id="KW-0808">Transferase</keyword>
<dbReference type="InterPro" id="IPR026444">
    <property type="entry name" value="Secre_tail"/>
</dbReference>
<dbReference type="Pfam" id="PF00884">
    <property type="entry name" value="Sulfatase"/>
    <property type="match status" value="1"/>
</dbReference>
<keyword evidence="2 4" id="KW-0732">Signal</keyword>
<dbReference type="Proteomes" id="UP000323930">
    <property type="component" value="Unassembled WGS sequence"/>
</dbReference>
<dbReference type="Gene3D" id="3.30.1120.10">
    <property type="match status" value="1"/>
</dbReference>
<dbReference type="EMBL" id="VSDQ01000163">
    <property type="protein sequence ID" value="TYA92145.1"/>
    <property type="molecule type" value="Genomic_DNA"/>
</dbReference>
<dbReference type="AlphaFoldDB" id="A0A5D0J709"/>
<reference evidence="7 8" key="1">
    <citation type="submission" date="2019-08" db="EMBL/GenBank/DDBJ databases">
        <title>Seonamhaeicola sediminis sp. nov., isolated from marine sediment.</title>
        <authorList>
            <person name="Cao W.R."/>
        </authorList>
    </citation>
    <scope>NUCLEOTIDE SEQUENCE [LARGE SCALE GENOMIC DNA]</scope>
    <source>
        <strain evidence="7 8">B011</strain>
    </source>
</reference>
<evidence type="ECO:0000259" key="5">
    <source>
        <dbReference type="Pfam" id="PF00884"/>
    </source>
</evidence>
<dbReference type="Gene3D" id="3.40.720.10">
    <property type="entry name" value="Alkaline Phosphatase, subunit A"/>
    <property type="match status" value="1"/>
</dbReference>
<dbReference type="Gene3D" id="2.60.40.2030">
    <property type="match status" value="1"/>
</dbReference>
<proteinExistence type="inferred from homology"/>
<dbReference type="RefSeq" id="WP_148539751.1">
    <property type="nucleotide sequence ID" value="NZ_VSDQ01000163.1"/>
</dbReference>
<evidence type="ECO:0000313" key="8">
    <source>
        <dbReference type="Proteomes" id="UP000323930"/>
    </source>
</evidence>
<name>A0A5D0J709_9FLAO</name>
<dbReference type="OrthoDB" id="1389892at2"/>
<dbReference type="NCBIfam" id="TIGR04183">
    <property type="entry name" value="Por_Secre_tail"/>
    <property type="match status" value="1"/>
</dbReference>
<organism evidence="7 8">
    <name type="scientific">Seonamhaeicola marinus</name>
    <dbReference type="NCBI Taxonomy" id="1912246"/>
    <lineage>
        <taxon>Bacteria</taxon>
        <taxon>Pseudomonadati</taxon>
        <taxon>Bacteroidota</taxon>
        <taxon>Flavobacteriia</taxon>
        <taxon>Flavobacteriales</taxon>
        <taxon>Flavobacteriaceae</taxon>
    </lineage>
</organism>
<dbReference type="SUPFAM" id="SSF53649">
    <property type="entry name" value="Alkaline phosphatase-like"/>
    <property type="match status" value="1"/>
</dbReference>
<evidence type="ECO:0000256" key="3">
    <source>
        <dbReference type="ARBA" id="ARBA00022801"/>
    </source>
</evidence>
<dbReference type="PANTHER" id="PTHR42693:SF53">
    <property type="entry name" value="ENDO-4-O-SULFATASE"/>
    <property type="match status" value="1"/>
</dbReference>
<feature type="domain" description="Sulfatase N-terminal" evidence="5">
    <location>
        <begin position="30"/>
        <end position="411"/>
    </location>
</feature>
<feature type="domain" description="Secretion system C-terminal sorting" evidence="6">
    <location>
        <begin position="914"/>
        <end position="984"/>
    </location>
</feature>
<evidence type="ECO:0000256" key="1">
    <source>
        <dbReference type="ARBA" id="ARBA00008779"/>
    </source>
</evidence>
<comment type="caution">
    <text evidence="7">The sequence shown here is derived from an EMBL/GenBank/DDBJ whole genome shotgun (WGS) entry which is preliminary data.</text>
</comment>
<dbReference type="SUPFAM" id="SSF141072">
    <property type="entry name" value="CalX-like"/>
    <property type="match status" value="1"/>
</dbReference>
<dbReference type="InterPro" id="IPR017850">
    <property type="entry name" value="Alkaline_phosphatase_core_sf"/>
</dbReference>
<dbReference type="GO" id="GO:0016740">
    <property type="term" value="F:transferase activity"/>
    <property type="evidence" value="ECO:0007669"/>
    <property type="project" value="UniProtKB-KW"/>
</dbReference>
<dbReference type="InterPro" id="IPR050738">
    <property type="entry name" value="Sulfatase"/>
</dbReference>
<protein>
    <submittedName>
        <fullName evidence="7">Sulfatase-like hydrolase/transferase</fullName>
    </submittedName>
</protein>
<keyword evidence="8" id="KW-1185">Reference proteome</keyword>
<sequence>MRKNYLNIVVLITFVLSGLSVNSQTAGSRPNVIVILADDLGYGDVGFNRDAYNSTHPFPAERGIIPTPNIDALANNGVICRNAHVAHPFCGPSRVGLLTGIMPHRIGAQYNLPNDNTTTLGVPTEETYFTNILQDEDYNTAAIGKWHLGHENGSYQPLDRGFDYFFGMLGGGKNYFESIYEDAYYNRLGGSNPVTNEYQDPLWRNRGYVAENEFSDTGEEDYLTDVLTDEAISYIAANAPSSDPFFLYLSYNAPHTPLQAPAAEIAQFKVDNPNFESLVNNSDYIKNSNPVTKLPVAEQQAQIDELTDARVTYATMVANMDKNIGRVVAELQKDMTEFNNTVIIFLSDNGGYTFSKGAVNWPLDALKGSVKEGGHKVPMFVHWPAQISSSSIYDHQLSSLDLYPTLVNLAGGTIPVDKTLDGVDFMDDLIAGTDARPDESVIIMRPQNGFHNGGLSNGKWKIVKTASGAWKLYDIIADPGETTDVRSTEPNAEQIIQDMLDDGIATVVNFKDVKPLWYDNDGDGSGHPHSFLWNDGTLPAYNALFESSQLLLESEISQISIEGVEDAVEGETNGVFTVSLPEGVLAPEDITITYAVSGEATNGVDFTTLSGSVTILNGENNATIDIAASSDGLDETSETLTITLQTTTYGTIDTNPVSIFIYDAIAPTVLTAGDIAIVGFKAEGTNNGAIAFMLLKDISATTKLSISNRSWKGTQDGWTGDYSVDDIWTWTSGDAYNTGDIFKLDSDGLVKRIVGNAEVVAGTTSHDHTGKDAEPSDGDFDMATGGDGILIFQIDPFALPTDPNSSVWITGLNTNGGWGTGGGNTFCALPTALTNGVNANAVGTDQDNGVYTGALNGTSEQLRTSINNSANWITSETTNYNLWPYSETSGSVAGQIGSSGTLSNTDVLSSEFRIYPNPTSNTIHLTFKNSVEKIELELLSITGRSIKSYSFNNTDRLELNTADLTQGTYILKVLADDNLSVKRILKK</sequence>
<evidence type="ECO:0000313" key="7">
    <source>
        <dbReference type="EMBL" id="TYA92145.1"/>
    </source>
</evidence>